<sequence>MVYTAVSKGETVPDSPLTLPPLMIGGAVFSYHYNEDVSKVDTEAILSRAISSGANAFDTSPYYGDSETVMGEALHNLRSKHPRNSYMLITKCGRKSFDVFDYSPSWIRQSVMRSLQRLRTEYLDAVLLHDAEFTSVEEVLAGVSEFVKLRQEGYVRAFGLSGYTLSTLLSYVQAVKEQLGVSTEILFSYCHYNLQNNSLAQYAPKFRALGVKSIINGSPLSMGLLRAEPAPEWHPASPGLKAACISTSRHVESVYGQKLADVALRYSLGFDGTTCVGCSTLPELEAALEARDTVLTYKKSEKGGDVDGRMFKELRSMLVGDYEMAWPVPPPGWVRKSQ</sequence>
<organism evidence="3 4">
    <name type="scientific">Vermiconidia calcicola</name>
    <dbReference type="NCBI Taxonomy" id="1690605"/>
    <lineage>
        <taxon>Eukaryota</taxon>
        <taxon>Fungi</taxon>
        <taxon>Dikarya</taxon>
        <taxon>Ascomycota</taxon>
        <taxon>Pezizomycotina</taxon>
        <taxon>Dothideomycetes</taxon>
        <taxon>Dothideomycetidae</taxon>
        <taxon>Mycosphaerellales</taxon>
        <taxon>Extremaceae</taxon>
        <taxon>Vermiconidia</taxon>
    </lineage>
</organism>
<dbReference type="Proteomes" id="UP001345827">
    <property type="component" value="Unassembled WGS sequence"/>
</dbReference>
<proteinExistence type="predicted"/>
<dbReference type="PANTHER" id="PTHR42686">
    <property type="entry name" value="GH17980P-RELATED"/>
    <property type="match status" value="1"/>
</dbReference>
<dbReference type="PANTHER" id="PTHR42686:SF1">
    <property type="entry name" value="GH17980P-RELATED"/>
    <property type="match status" value="1"/>
</dbReference>
<comment type="caution">
    <text evidence="3">The sequence shown here is derived from an EMBL/GenBank/DDBJ whole genome shotgun (WGS) entry which is preliminary data.</text>
</comment>
<dbReference type="InterPro" id="IPR020471">
    <property type="entry name" value="AKR"/>
</dbReference>
<evidence type="ECO:0000256" key="1">
    <source>
        <dbReference type="ARBA" id="ARBA00023002"/>
    </source>
</evidence>
<feature type="domain" description="NADP-dependent oxidoreductase" evidence="2">
    <location>
        <begin position="22"/>
        <end position="298"/>
    </location>
</feature>
<dbReference type="EMBL" id="JAXLQG010000031">
    <property type="protein sequence ID" value="KAK5527899.1"/>
    <property type="molecule type" value="Genomic_DNA"/>
</dbReference>
<keyword evidence="4" id="KW-1185">Reference proteome</keyword>
<dbReference type="GO" id="GO:0070485">
    <property type="term" value="P:dehydro-D-arabinono-1,4-lactone biosynthetic process"/>
    <property type="evidence" value="ECO:0007669"/>
    <property type="project" value="TreeGrafter"/>
</dbReference>
<dbReference type="SUPFAM" id="SSF51430">
    <property type="entry name" value="NAD(P)-linked oxidoreductase"/>
    <property type="match status" value="1"/>
</dbReference>
<keyword evidence="1" id="KW-0560">Oxidoreductase</keyword>
<dbReference type="CDD" id="cd19164">
    <property type="entry name" value="AKR_ARA2"/>
    <property type="match status" value="1"/>
</dbReference>
<dbReference type="PRINTS" id="PR00069">
    <property type="entry name" value="ALDKETRDTASE"/>
</dbReference>
<dbReference type="GO" id="GO:0045290">
    <property type="term" value="F:D-arabinose 1-dehydrogenase [NAD(P)+] activity"/>
    <property type="evidence" value="ECO:0007669"/>
    <property type="project" value="InterPro"/>
</dbReference>
<reference evidence="3 4" key="1">
    <citation type="submission" date="2023-06" db="EMBL/GenBank/DDBJ databases">
        <title>Black Yeasts Isolated from many extreme environments.</title>
        <authorList>
            <person name="Coleine C."/>
            <person name="Stajich J.E."/>
            <person name="Selbmann L."/>
        </authorList>
    </citation>
    <scope>NUCLEOTIDE SEQUENCE [LARGE SCALE GENOMIC DNA]</scope>
    <source>
        <strain evidence="3 4">CCFEE 5887</strain>
    </source>
</reference>
<name>A0AAV9PUA5_9PEZI</name>
<protein>
    <recommendedName>
        <fullName evidence="2">NADP-dependent oxidoreductase domain-containing protein</fullName>
    </recommendedName>
</protein>
<dbReference type="InterPro" id="IPR036812">
    <property type="entry name" value="NAD(P)_OxRdtase_dom_sf"/>
</dbReference>
<accession>A0AAV9PUA5</accession>
<evidence type="ECO:0000259" key="2">
    <source>
        <dbReference type="Pfam" id="PF00248"/>
    </source>
</evidence>
<dbReference type="Pfam" id="PF00248">
    <property type="entry name" value="Aldo_ket_red"/>
    <property type="match status" value="1"/>
</dbReference>
<dbReference type="InterPro" id="IPR023210">
    <property type="entry name" value="NADP_OxRdtase_dom"/>
</dbReference>
<gene>
    <name evidence="3" type="ORF">LTR25_010830</name>
</gene>
<dbReference type="Gene3D" id="3.20.20.100">
    <property type="entry name" value="NADP-dependent oxidoreductase domain"/>
    <property type="match status" value="1"/>
</dbReference>
<evidence type="ECO:0000313" key="3">
    <source>
        <dbReference type="EMBL" id="KAK5527899.1"/>
    </source>
</evidence>
<evidence type="ECO:0000313" key="4">
    <source>
        <dbReference type="Proteomes" id="UP001345827"/>
    </source>
</evidence>
<dbReference type="GO" id="GO:0005829">
    <property type="term" value="C:cytosol"/>
    <property type="evidence" value="ECO:0007669"/>
    <property type="project" value="TreeGrafter"/>
</dbReference>
<dbReference type="InterPro" id="IPR044480">
    <property type="entry name" value="Ara2-like"/>
</dbReference>
<dbReference type="AlphaFoldDB" id="A0AAV9PUA5"/>